<dbReference type="EMBL" id="X14964">
    <property type="protein sequence ID" value="CAA33088.1"/>
    <property type="molecule type" value="Genomic_DNA"/>
</dbReference>
<dbReference type="AlphaFoldDB" id="Q45685"/>
<protein>
    <submittedName>
        <fullName evidence="1">Genes for 51.4 kD and 41.9 kD toxin proteins</fullName>
    </submittedName>
</protein>
<name>Q45685_LYSSH</name>
<accession>Q45685</accession>
<proteinExistence type="predicted"/>
<reference evidence="1" key="1">
    <citation type="journal article" date="1989" name="Nucleic Acids Res.">
        <title>Nucleotide sequence of two toxin genes from Bacillus sphaericus IAB59: sequence comparisons between five highly toxinogenic strains.</title>
        <authorList>
            <person name="Berry C."/>
            <person name="Jackson-Yap J."/>
            <person name="Oei C."/>
            <person name="Hindley J."/>
        </authorList>
    </citation>
    <scope>NUCLEOTIDE SEQUENCE</scope>
    <source>
        <strain evidence="1">IAB59</strain>
    </source>
</reference>
<dbReference type="PIR" id="S07713">
    <property type="entry name" value="S07713"/>
</dbReference>
<evidence type="ECO:0000313" key="1">
    <source>
        <dbReference type="EMBL" id="CAA33088.1"/>
    </source>
</evidence>
<organism evidence="1">
    <name type="scientific">Lysinibacillus sphaericus</name>
    <name type="common">Bacillus sphaericus</name>
    <dbReference type="NCBI Taxonomy" id="1421"/>
    <lineage>
        <taxon>Bacteria</taxon>
        <taxon>Bacillati</taxon>
        <taxon>Bacillota</taxon>
        <taxon>Bacilli</taxon>
        <taxon>Bacillales</taxon>
        <taxon>Bacillaceae</taxon>
        <taxon>Lysinibacillus</taxon>
    </lineage>
</organism>
<sequence length="32" mass="3915">MTRQHRTFTLECKLLLFGNKVVMFIKKMRCLK</sequence>